<reference evidence="2 3" key="1">
    <citation type="submission" date="2022-06" db="EMBL/GenBank/DDBJ databases">
        <title>Draft genome sequence of type strain Streptomyces rubrisoli DSM 42083.</title>
        <authorList>
            <person name="Duangmal K."/>
            <person name="Klaysubun C."/>
        </authorList>
    </citation>
    <scope>NUCLEOTIDE SEQUENCE [LARGE SCALE GENOMIC DNA]</scope>
    <source>
        <strain evidence="2 3">DSM 42083</strain>
    </source>
</reference>
<gene>
    <name evidence="2" type="ORF">NON19_01210</name>
</gene>
<name>A0ABT1P5L4_9ACTN</name>
<comment type="caution">
    <text evidence="2">The sequence shown here is derived from an EMBL/GenBank/DDBJ whole genome shotgun (WGS) entry which is preliminary data.</text>
</comment>
<keyword evidence="1" id="KW-0812">Transmembrane</keyword>
<feature type="transmembrane region" description="Helical" evidence="1">
    <location>
        <begin position="86"/>
        <end position="105"/>
    </location>
</feature>
<feature type="transmembrane region" description="Helical" evidence="1">
    <location>
        <begin position="111"/>
        <end position="131"/>
    </location>
</feature>
<evidence type="ECO:0000256" key="1">
    <source>
        <dbReference type="SAM" id="Phobius"/>
    </source>
</evidence>
<dbReference type="Proteomes" id="UP001206206">
    <property type="component" value="Unassembled WGS sequence"/>
</dbReference>
<dbReference type="InterPro" id="IPR036259">
    <property type="entry name" value="MFS_trans_sf"/>
</dbReference>
<feature type="transmembrane region" description="Helical" evidence="1">
    <location>
        <begin position="26"/>
        <end position="43"/>
    </location>
</feature>
<keyword evidence="3" id="KW-1185">Reference proteome</keyword>
<organism evidence="2 3">
    <name type="scientific">Streptantibioticus rubrisoli</name>
    <dbReference type="NCBI Taxonomy" id="1387313"/>
    <lineage>
        <taxon>Bacteria</taxon>
        <taxon>Bacillati</taxon>
        <taxon>Actinomycetota</taxon>
        <taxon>Actinomycetes</taxon>
        <taxon>Kitasatosporales</taxon>
        <taxon>Streptomycetaceae</taxon>
        <taxon>Streptantibioticus</taxon>
    </lineage>
</organism>
<dbReference type="EMBL" id="JANFNH010000001">
    <property type="protein sequence ID" value="MCQ4040673.1"/>
    <property type="molecule type" value="Genomic_DNA"/>
</dbReference>
<evidence type="ECO:0000313" key="3">
    <source>
        <dbReference type="Proteomes" id="UP001206206"/>
    </source>
</evidence>
<feature type="transmembrane region" description="Helical" evidence="1">
    <location>
        <begin position="55"/>
        <end position="74"/>
    </location>
</feature>
<sequence>MSMTQPVPTARNERPHPRVRPRQRRAWVVPAIIGLVFGGWALYLEQDNGVDAGTAAWHGLVAWVVMGVVCFLIGRRQRWMQAESQALAYGVVFGIAMGYLINLGGHGWLRSVLMGLAFGLAMGATTFYYSYARRH</sequence>
<accession>A0ABT1P5L4</accession>
<proteinExistence type="predicted"/>
<keyword evidence="1" id="KW-1133">Transmembrane helix</keyword>
<dbReference type="RefSeq" id="WP_255924620.1">
    <property type="nucleotide sequence ID" value="NZ_JANFNH010000001.1"/>
</dbReference>
<dbReference type="SUPFAM" id="SSF103473">
    <property type="entry name" value="MFS general substrate transporter"/>
    <property type="match status" value="1"/>
</dbReference>
<protein>
    <recommendedName>
        <fullName evidence="4">Integral membrane protein</fullName>
    </recommendedName>
</protein>
<evidence type="ECO:0008006" key="4">
    <source>
        <dbReference type="Google" id="ProtNLM"/>
    </source>
</evidence>
<evidence type="ECO:0000313" key="2">
    <source>
        <dbReference type="EMBL" id="MCQ4040673.1"/>
    </source>
</evidence>
<keyword evidence="1" id="KW-0472">Membrane</keyword>